<dbReference type="GO" id="GO:0008622">
    <property type="term" value="C:epsilon DNA polymerase complex"/>
    <property type="evidence" value="ECO:0007669"/>
    <property type="project" value="TreeGrafter"/>
</dbReference>
<evidence type="ECO:0000256" key="5">
    <source>
        <dbReference type="ARBA" id="ARBA00045219"/>
    </source>
</evidence>
<comment type="caution">
    <text evidence="8">The sequence shown here is derived from an EMBL/GenBank/DDBJ whole genome shotgun (WGS) entry which is preliminary data.</text>
</comment>
<dbReference type="GO" id="GO:0031507">
    <property type="term" value="P:heterochromatin formation"/>
    <property type="evidence" value="ECO:0007669"/>
    <property type="project" value="TreeGrafter"/>
</dbReference>
<feature type="domain" description="Transcription factor CBF/NF-Y/archaeal histone" evidence="7">
    <location>
        <begin position="9"/>
        <end position="73"/>
    </location>
</feature>
<dbReference type="GO" id="GO:0006272">
    <property type="term" value="P:leading strand elongation"/>
    <property type="evidence" value="ECO:0007669"/>
    <property type="project" value="TreeGrafter"/>
</dbReference>
<evidence type="ECO:0000256" key="1">
    <source>
        <dbReference type="ARBA" id="ARBA00004123"/>
    </source>
</evidence>
<keyword evidence="9" id="KW-1185">Reference proteome</keyword>
<evidence type="ECO:0000313" key="9">
    <source>
        <dbReference type="Proteomes" id="UP000437017"/>
    </source>
</evidence>
<name>A0A643BLC0_BALPH</name>
<dbReference type="GO" id="GO:0006974">
    <property type="term" value="P:DNA damage response"/>
    <property type="evidence" value="ECO:0007669"/>
    <property type="project" value="TreeGrafter"/>
</dbReference>
<dbReference type="OrthoDB" id="1707486at2759"/>
<comment type="subcellular location">
    <subcellularLocation>
        <location evidence="1">Nucleus</location>
    </subcellularLocation>
</comment>
<dbReference type="PANTHER" id="PTHR46172">
    <property type="entry name" value="DNA POLYMERASE EPSILON SUBUNIT 3"/>
    <property type="match status" value="1"/>
</dbReference>
<dbReference type="Pfam" id="PF00808">
    <property type="entry name" value="CBFD_NFYB_HMF"/>
    <property type="match status" value="1"/>
</dbReference>
<dbReference type="InterPro" id="IPR003958">
    <property type="entry name" value="CBFA_NFYB_domain"/>
</dbReference>
<evidence type="ECO:0000256" key="2">
    <source>
        <dbReference type="ARBA" id="ARBA00023242"/>
    </source>
</evidence>
<dbReference type="GO" id="GO:0031490">
    <property type="term" value="F:chromatin DNA binding"/>
    <property type="evidence" value="ECO:0007669"/>
    <property type="project" value="TreeGrafter"/>
</dbReference>
<dbReference type="Gene3D" id="1.10.20.10">
    <property type="entry name" value="Histone, subunit A"/>
    <property type="match status" value="1"/>
</dbReference>
<evidence type="ECO:0000313" key="8">
    <source>
        <dbReference type="EMBL" id="KAB0388761.1"/>
    </source>
</evidence>
<dbReference type="EMBL" id="SGJD01011730">
    <property type="protein sequence ID" value="KAB0388761.1"/>
    <property type="molecule type" value="Genomic_DNA"/>
</dbReference>
<evidence type="ECO:0000256" key="3">
    <source>
        <dbReference type="ARBA" id="ARBA00039793"/>
    </source>
</evidence>
<reference evidence="8 9" key="1">
    <citation type="journal article" date="2019" name="PLoS ONE">
        <title>Genomic analyses reveal an absence of contemporary introgressive admixture between fin whales and blue whales, despite known hybrids.</title>
        <authorList>
            <person name="Westbury M.V."/>
            <person name="Petersen B."/>
            <person name="Lorenzen E.D."/>
        </authorList>
    </citation>
    <scope>NUCLEOTIDE SEQUENCE [LARGE SCALE GENOMIC DNA]</scope>
    <source>
        <strain evidence="8">FinWhale-01</strain>
    </source>
</reference>
<accession>A0A643BLC0</accession>
<sequence length="173" mass="19294">MAERPEDLNLPNAVITRIMKEALPDGVSISKEARSAISRAASVFVLYATSCANNFTMKGKCKTLNASDVLSAMEEMEFQRSLTCLLELLQQISAQNTLLHQHKQWTRRGREDKAQEAGGDMGGSSWVTTAEEKRIESKTRCSSWRLKRYQKGRNQFSCSVHSSEFMALSSPAA</sequence>
<dbReference type="Proteomes" id="UP000437017">
    <property type="component" value="Unassembled WGS sequence"/>
</dbReference>
<dbReference type="CDD" id="cd22928">
    <property type="entry name" value="HFD_POLE3_DPB4"/>
    <property type="match status" value="1"/>
</dbReference>
<comment type="subunit">
    <text evidence="6">Component of the DNA polymerase epsilon complex consisting of four subunits: the catalytic subunit POLE and the accessory subunits POLE2, POLE3 and POLE4. Interaction with POLE4 is a prerequisite for further binding with POLE and POLE2. Heterodimer with CHRAC1; binds to DNA. Component of the CHRAC ISWI chromatin remodeling complex at least composed of SMARCA5/SNF2H, BAZ1A/ACF1, CHRAC1 and POLE3; the complex preferentially binds DNA through the CHRAC1-POLE3 heterodimer and possesses ATP-dependent nucleosome-remodeling activity. Within the complex, the heterodimer with CHRAC1 interacts with SMARCA5/SNF2H; the interaction is direct and enhances nucleosome sliding activity by the SMARCA5/SNF2H and BAZ1A/ACF1 interaction. Within the complex, the heterodimer with CHRAC1 interacts with BAZ1A/ACF1; the interactions are direct.</text>
</comment>
<dbReference type="PANTHER" id="PTHR46172:SF1">
    <property type="entry name" value="DNA POLYMERASE EPSILON SUBUNIT 3"/>
    <property type="match status" value="1"/>
</dbReference>
<dbReference type="GO" id="GO:0008623">
    <property type="term" value="C:CHRAC"/>
    <property type="evidence" value="ECO:0007669"/>
    <property type="project" value="TreeGrafter"/>
</dbReference>
<dbReference type="GO" id="GO:0046982">
    <property type="term" value="F:protein heterodimerization activity"/>
    <property type="evidence" value="ECO:0007669"/>
    <property type="project" value="InterPro"/>
</dbReference>
<dbReference type="AlphaFoldDB" id="A0A643BLC0"/>
<dbReference type="InterPro" id="IPR009072">
    <property type="entry name" value="Histone-fold"/>
</dbReference>
<comment type="function">
    <text evidence="5">Accessory component of the DNA polymerase epsilon complex. Participates in DNA repair and in chromosomal DNA replication. Forms a complex with CHRAC1 and binds naked DNA, which is then incorporated into chromatin, aided by the nucleosome-remodeling activity of ISWI/SNF2H and ACF1. Does not enhance nucleosome sliding activity of the ACF-5 ISWI chromatin remodeling complex.</text>
</comment>
<proteinExistence type="predicted"/>
<keyword evidence="2" id="KW-0539">Nucleus</keyword>
<dbReference type="SUPFAM" id="SSF47113">
    <property type="entry name" value="Histone-fold"/>
    <property type="match status" value="1"/>
</dbReference>
<gene>
    <name evidence="8" type="ORF">E2I00_000815</name>
</gene>
<evidence type="ECO:0000259" key="7">
    <source>
        <dbReference type="Pfam" id="PF00808"/>
    </source>
</evidence>
<protein>
    <recommendedName>
        <fullName evidence="3">DNA polymerase epsilon subunit 3</fullName>
    </recommendedName>
    <alternativeName>
        <fullName evidence="4">DNA polymerase II subunit 3</fullName>
    </alternativeName>
</protein>
<evidence type="ECO:0000256" key="4">
    <source>
        <dbReference type="ARBA" id="ARBA00042098"/>
    </source>
</evidence>
<organism evidence="8 9">
    <name type="scientific">Balaenoptera physalus</name>
    <name type="common">Fin whale</name>
    <name type="synonym">Balaena physalus</name>
    <dbReference type="NCBI Taxonomy" id="9770"/>
    <lineage>
        <taxon>Eukaryota</taxon>
        <taxon>Metazoa</taxon>
        <taxon>Chordata</taxon>
        <taxon>Craniata</taxon>
        <taxon>Vertebrata</taxon>
        <taxon>Euteleostomi</taxon>
        <taxon>Mammalia</taxon>
        <taxon>Eutheria</taxon>
        <taxon>Laurasiatheria</taxon>
        <taxon>Artiodactyla</taxon>
        <taxon>Whippomorpha</taxon>
        <taxon>Cetacea</taxon>
        <taxon>Mysticeti</taxon>
        <taxon>Balaenopteridae</taxon>
        <taxon>Balaenoptera</taxon>
    </lineage>
</organism>
<evidence type="ECO:0000256" key="6">
    <source>
        <dbReference type="ARBA" id="ARBA00046905"/>
    </source>
</evidence>
<dbReference type="InterPro" id="IPR051377">
    <property type="entry name" value="DNA_Pol-Epsilon_Subunit"/>
</dbReference>